<gene>
    <name evidence="11" type="ORF">PGQ11_008131</name>
</gene>
<keyword evidence="3" id="KW-0808">Transferase</keyword>
<keyword evidence="2" id="KW-0723">Serine/threonine-protein kinase</keyword>
<dbReference type="PANTHER" id="PTHR47634">
    <property type="entry name" value="PROTEIN KINASE DOMAIN-CONTAINING PROTEIN-RELATED"/>
    <property type="match status" value="1"/>
</dbReference>
<evidence type="ECO:0000256" key="3">
    <source>
        <dbReference type="ARBA" id="ARBA00022679"/>
    </source>
</evidence>
<dbReference type="Gene3D" id="3.30.200.20">
    <property type="entry name" value="Phosphorylase Kinase, domain 1"/>
    <property type="match status" value="1"/>
</dbReference>
<evidence type="ECO:0000256" key="4">
    <source>
        <dbReference type="ARBA" id="ARBA00022741"/>
    </source>
</evidence>
<feature type="region of interest" description="Disordered" evidence="9">
    <location>
        <begin position="219"/>
        <end position="273"/>
    </location>
</feature>
<sequence length="534" mass="60655">MAEANTYLNSRAEANTYLNSRFKGERLDDYETRGYFPVYLGDVLGDRYQVFRKLGTGSQCTVWLARDRNVSTRLFRVLKIYDPKSSEKMRTLVDSLKHISHPGEKHVEVPFDSFTIQGPKGTHLCTVVEPLGDPLSQFAEEAFDKRVELQGGQQAGPGDLWSVDFAKRACRQVLVALDYLHKRRIAHRDIAGRNVVFALQYDLSAYDENYIMKSVWHKEEKPQEETPQEEGVSDRAEVSASTEPESENVSDSDSSSDSDDDDDNDKSPPQWKLDFDECERRIAEYWAACEPGDATAEPLSDAWNKANFFNSRDSIELPQRRDGKPLGPDEVQYTVEGSPLATGFDLGDVVNPDKCRTFRVVLTDLGFSCPFEECGKNPMPPAIDYMAPEGLLGLPDVPASDIYSLGLWFWEVVMLRGFVVDAGYPQPKYRVLQCLARRLGPVPASLRAHWPDADQFLDAEGNSLETPEQDEDEYDDDFPRGDVWHQGRNRKPLDMSEEDLAGFVHLIQKMLRWEPENRPSTEELLQDPWFSNSL</sequence>
<feature type="compositionally biased region" description="Acidic residues" evidence="9">
    <location>
        <begin position="244"/>
        <end position="264"/>
    </location>
</feature>
<evidence type="ECO:0000256" key="1">
    <source>
        <dbReference type="ARBA" id="ARBA00012513"/>
    </source>
</evidence>
<keyword evidence="5" id="KW-0418">Kinase</keyword>
<organism evidence="11 12">
    <name type="scientific">Apiospora arundinis</name>
    <dbReference type="NCBI Taxonomy" id="335852"/>
    <lineage>
        <taxon>Eukaryota</taxon>
        <taxon>Fungi</taxon>
        <taxon>Dikarya</taxon>
        <taxon>Ascomycota</taxon>
        <taxon>Pezizomycotina</taxon>
        <taxon>Sordariomycetes</taxon>
        <taxon>Xylariomycetidae</taxon>
        <taxon>Amphisphaeriales</taxon>
        <taxon>Apiosporaceae</taxon>
        <taxon>Apiospora</taxon>
    </lineage>
</organism>
<proteinExistence type="predicted"/>
<dbReference type="Proteomes" id="UP001390339">
    <property type="component" value="Unassembled WGS sequence"/>
</dbReference>
<evidence type="ECO:0000313" key="11">
    <source>
        <dbReference type="EMBL" id="KAK8861896.1"/>
    </source>
</evidence>
<dbReference type="InterPro" id="IPR051334">
    <property type="entry name" value="SRPK"/>
</dbReference>
<feature type="compositionally biased region" description="Acidic residues" evidence="9">
    <location>
        <begin position="467"/>
        <end position="476"/>
    </location>
</feature>
<feature type="domain" description="Protein kinase" evidence="10">
    <location>
        <begin position="48"/>
        <end position="530"/>
    </location>
</feature>
<evidence type="ECO:0000313" key="12">
    <source>
        <dbReference type="Proteomes" id="UP001390339"/>
    </source>
</evidence>
<feature type="region of interest" description="Disordered" evidence="9">
    <location>
        <begin position="465"/>
        <end position="489"/>
    </location>
</feature>
<evidence type="ECO:0000259" key="10">
    <source>
        <dbReference type="PROSITE" id="PS50011"/>
    </source>
</evidence>
<dbReference type="PROSITE" id="PS50011">
    <property type="entry name" value="PROTEIN_KINASE_DOM"/>
    <property type="match status" value="1"/>
</dbReference>
<dbReference type="EMBL" id="JAPCWZ010000005">
    <property type="protein sequence ID" value="KAK8861896.1"/>
    <property type="molecule type" value="Genomic_DNA"/>
</dbReference>
<evidence type="ECO:0000256" key="7">
    <source>
        <dbReference type="ARBA" id="ARBA00047899"/>
    </source>
</evidence>
<dbReference type="Gene3D" id="1.10.510.10">
    <property type="entry name" value="Transferase(Phosphotransferase) domain 1"/>
    <property type="match status" value="1"/>
</dbReference>
<evidence type="ECO:0000256" key="9">
    <source>
        <dbReference type="SAM" id="MobiDB-lite"/>
    </source>
</evidence>
<keyword evidence="12" id="KW-1185">Reference proteome</keyword>
<accession>A0ABR2IE40</accession>
<keyword evidence="4" id="KW-0547">Nucleotide-binding</keyword>
<evidence type="ECO:0000256" key="5">
    <source>
        <dbReference type="ARBA" id="ARBA00022777"/>
    </source>
</evidence>
<comment type="catalytic activity">
    <reaction evidence="7">
        <text>L-threonyl-[protein] + ATP = O-phospho-L-threonyl-[protein] + ADP + H(+)</text>
        <dbReference type="Rhea" id="RHEA:46608"/>
        <dbReference type="Rhea" id="RHEA-COMP:11060"/>
        <dbReference type="Rhea" id="RHEA-COMP:11605"/>
        <dbReference type="ChEBI" id="CHEBI:15378"/>
        <dbReference type="ChEBI" id="CHEBI:30013"/>
        <dbReference type="ChEBI" id="CHEBI:30616"/>
        <dbReference type="ChEBI" id="CHEBI:61977"/>
        <dbReference type="ChEBI" id="CHEBI:456216"/>
        <dbReference type="EC" id="2.7.11.1"/>
    </reaction>
</comment>
<evidence type="ECO:0000256" key="8">
    <source>
        <dbReference type="ARBA" id="ARBA00048679"/>
    </source>
</evidence>
<comment type="catalytic activity">
    <reaction evidence="8">
        <text>L-seryl-[protein] + ATP = O-phospho-L-seryl-[protein] + ADP + H(+)</text>
        <dbReference type="Rhea" id="RHEA:17989"/>
        <dbReference type="Rhea" id="RHEA-COMP:9863"/>
        <dbReference type="Rhea" id="RHEA-COMP:11604"/>
        <dbReference type="ChEBI" id="CHEBI:15378"/>
        <dbReference type="ChEBI" id="CHEBI:29999"/>
        <dbReference type="ChEBI" id="CHEBI:30616"/>
        <dbReference type="ChEBI" id="CHEBI:83421"/>
        <dbReference type="ChEBI" id="CHEBI:456216"/>
        <dbReference type="EC" id="2.7.11.1"/>
    </reaction>
</comment>
<dbReference type="InterPro" id="IPR000719">
    <property type="entry name" value="Prot_kinase_dom"/>
</dbReference>
<name>A0ABR2IE40_9PEZI</name>
<evidence type="ECO:0000256" key="6">
    <source>
        <dbReference type="ARBA" id="ARBA00022840"/>
    </source>
</evidence>
<dbReference type="SMART" id="SM00220">
    <property type="entry name" value="S_TKc"/>
    <property type="match status" value="1"/>
</dbReference>
<dbReference type="Pfam" id="PF00069">
    <property type="entry name" value="Pkinase"/>
    <property type="match status" value="1"/>
</dbReference>
<reference evidence="11 12" key="1">
    <citation type="journal article" date="2024" name="IMA Fungus">
        <title>Apiospora arundinis, a panoply of carbohydrate-active enzymes and secondary metabolites.</title>
        <authorList>
            <person name="Sorensen T."/>
            <person name="Petersen C."/>
            <person name="Muurmann A.T."/>
            <person name="Christiansen J.V."/>
            <person name="Brundto M.L."/>
            <person name="Overgaard C.K."/>
            <person name="Boysen A.T."/>
            <person name="Wollenberg R.D."/>
            <person name="Larsen T.O."/>
            <person name="Sorensen J.L."/>
            <person name="Nielsen K.L."/>
            <person name="Sondergaard T.E."/>
        </authorList>
    </citation>
    <scope>NUCLEOTIDE SEQUENCE [LARGE SCALE GENOMIC DNA]</scope>
    <source>
        <strain evidence="11 12">AAU 773</strain>
    </source>
</reference>
<keyword evidence="6" id="KW-0067">ATP-binding</keyword>
<dbReference type="PANTHER" id="PTHR47634:SF9">
    <property type="entry name" value="PROTEIN KINASE DOMAIN-CONTAINING PROTEIN-RELATED"/>
    <property type="match status" value="1"/>
</dbReference>
<comment type="caution">
    <text evidence="11">The sequence shown here is derived from an EMBL/GenBank/DDBJ whole genome shotgun (WGS) entry which is preliminary data.</text>
</comment>
<dbReference type="InterPro" id="IPR011009">
    <property type="entry name" value="Kinase-like_dom_sf"/>
</dbReference>
<protein>
    <recommendedName>
        <fullName evidence="1">non-specific serine/threonine protein kinase</fullName>
        <ecNumber evidence="1">2.7.11.1</ecNumber>
    </recommendedName>
</protein>
<dbReference type="EC" id="2.7.11.1" evidence="1"/>
<dbReference type="SUPFAM" id="SSF56112">
    <property type="entry name" value="Protein kinase-like (PK-like)"/>
    <property type="match status" value="1"/>
</dbReference>
<evidence type="ECO:0000256" key="2">
    <source>
        <dbReference type="ARBA" id="ARBA00022527"/>
    </source>
</evidence>